<accession>A0A371JRM5</accession>
<evidence type="ECO:0000313" key="1">
    <source>
        <dbReference type="EMBL" id="RDY60144.1"/>
    </source>
</evidence>
<dbReference type="OrthoDB" id="1334338at2"/>
<dbReference type="AlphaFoldDB" id="A0A371JRM5"/>
<sequence>MESLKEKIIADIRKTGFIKELEVGSILRKNGWSTNHSDHYEDKDLSKSREIDIIATKVKNDSENHLHLEFSLVIDVKKMNKKPWVIFSVDKDTSLTQGWRIQHSGYNYMRKYGDKKQYRAGIFSTEVDYKNFKKNVSKYGIAFHEAFKSPSETSKIYESLISVCKATWHMNNRYDFGKLDDFDPEESTELYIYIPLVVLDGYLYEAILNNNGEIELNEKELIQIKLNYSSPNYGKSDIDFFPDIVHVNNLEEYLKRTDEWIEGMFEKFSLSIRKYRK</sequence>
<reference evidence="1 2" key="1">
    <citation type="submission" date="2018-08" db="EMBL/GenBank/DDBJ databases">
        <title>Muricauda nanhaiensis sp. nov., isolated from seawater of the South China Sea.</title>
        <authorList>
            <person name="Dang Y."/>
        </authorList>
    </citation>
    <scope>NUCLEOTIDE SEQUENCE [LARGE SCALE GENOMIC DNA]</scope>
    <source>
        <strain evidence="1 2">SM1704</strain>
    </source>
</reference>
<organism evidence="1 2">
    <name type="scientific">Flagellimonas nanhaiensis</name>
    <dbReference type="NCBI Taxonomy" id="2292706"/>
    <lineage>
        <taxon>Bacteria</taxon>
        <taxon>Pseudomonadati</taxon>
        <taxon>Bacteroidota</taxon>
        <taxon>Flavobacteriia</taxon>
        <taxon>Flavobacteriales</taxon>
        <taxon>Flavobacteriaceae</taxon>
        <taxon>Flagellimonas</taxon>
    </lineage>
</organism>
<comment type="caution">
    <text evidence="1">The sequence shown here is derived from an EMBL/GenBank/DDBJ whole genome shotgun (WGS) entry which is preliminary data.</text>
</comment>
<proteinExistence type="predicted"/>
<keyword evidence="2" id="KW-1185">Reference proteome</keyword>
<dbReference type="EMBL" id="QTJX01000002">
    <property type="protein sequence ID" value="RDY60144.1"/>
    <property type="molecule type" value="Genomic_DNA"/>
</dbReference>
<gene>
    <name evidence="1" type="ORF">DX873_12495</name>
</gene>
<dbReference type="Proteomes" id="UP000261828">
    <property type="component" value="Unassembled WGS sequence"/>
</dbReference>
<dbReference type="RefSeq" id="WP_116184753.1">
    <property type="nucleotide sequence ID" value="NZ_QTJX01000002.1"/>
</dbReference>
<protein>
    <submittedName>
        <fullName evidence="1">Uncharacterized protein</fullName>
    </submittedName>
</protein>
<evidence type="ECO:0000313" key="2">
    <source>
        <dbReference type="Proteomes" id="UP000261828"/>
    </source>
</evidence>
<name>A0A371JRM5_9FLAO</name>